<dbReference type="RefSeq" id="WP_057632542.1">
    <property type="nucleotide sequence ID" value="NZ_LDJI01000009.1"/>
</dbReference>
<dbReference type="PATRIC" id="fig|405444.3.peg.3713"/>
<dbReference type="InterPro" id="IPR009057">
    <property type="entry name" value="Homeodomain-like_sf"/>
</dbReference>
<keyword evidence="2" id="KW-1185">Reference proteome</keyword>
<accession>A0A0R0C6S1</accession>
<evidence type="ECO:0000313" key="2">
    <source>
        <dbReference type="Proteomes" id="UP000050864"/>
    </source>
</evidence>
<dbReference type="Gene3D" id="1.10.10.60">
    <property type="entry name" value="Homeodomain-like"/>
    <property type="match status" value="1"/>
</dbReference>
<dbReference type="Proteomes" id="UP000050864">
    <property type="component" value="Unassembled WGS sequence"/>
</dbReference>
<dbReference type="SUPFAM" id="SSF46689">
    <property type="entry name" value="Homeodomain-like"/>
    <property type="match status" value="1"/>
</dbReference>
<comment type="caution">
    <text evidence="1">The sequence shown here is derived from an EMBL/GenBank/DDBJ whole genome shotgun (WGS) entry which is preliminary data.</text>
</comment>
<protein>
    <submittedName>
        <fullName evidence="1">Terminase</fullName>
    </submittedName>
</protein>
<gene>
    <name evidence="1" type="ORF">ABB26_05010</name>
</gene>
<dbReference type="OrthoDB" id="5868871at2"/>
<dbReference type="AlphaFoldDB" id="A0A0R0C6S1"/>
<organism evidence="1 2">
    <name type="scientific">Stenotrophomonas humi</name>
    <dbReference type="NCBI Taxonomy" id="405444"/>
    <lineage>
        <taxon>Bacteria</taxon>
        <taxon>Pseudomonadati</taxon>
        <taxon>Pseudomonadota</taxon>
        <taxon>Gammaproteobacteria</taxon>
        <taxon>Lysobacterales</taxon>
        <taxon>Lysobacteraceae</taxon>
        <taxon>Stenotrophomonas</taxon>
    </lineage>
</organism>
<proteinExistence type="predicted"/>
<sequence length="147" mass="16798">MGKKTGRPSKYSQELDEQAERLCRLGATDKDIAQFFGVTETTLNNWKLRHPSFLESLKRGKDEVDSQVEQSLFRRATGYSHDDVHISSYQGAVTLTPIIKHYPPDPTAMIFWLKNRQPDRWRDKREGTDGDDGLHDALKKLIEGLPG</sequence>
<evidence type="ECO:0000313" key="1">
    <source>
        <dbReference type="EMBL" id="KRG65173.1"/>
    </source>
</evidence>
<reference evidence="1 2" key="1">
    <citation type="submission" date="2015-05" db="EMBL/GenBank/DDBJ databases">
        <title>Genome sequencing and analysis of members of genus Stenotrophomonas.</title>
        <authorList>
            <person name="Patil P.P."/>
            <person name="Midha S."/>
            <person name="Patil P.B."/>
        </authorList>
    </citation>
    <scope>NUCLEOTIDE SEQUENCE [LARGE SCALE GENOMIC DNA]</scope>
    <source>
        <strain evidence="1 2">DSM 18929</strain>
    </source>
</reference>
<dbReference type="EMBL" id="LDJI01000009">
    <property type="protein sequence ID" value="KRG65173.1"/>
    <property type="molecule type" value="Genomic_DNA"/>
</dbReference>
<name>A0A0R0C6S1_9GAMM</name>